<evidence type="ECO:0000313" key="2">
    <source>
        <dbReference type="EMBL" id="TRM66037.1"/>
    </source>
</evidence>
<name>A0A550CMN6_9AGAR</name>
<organism evidence="2 3">
    <name type="scientific">Schizophyllum amplum</name>
    <dbReference type="NCBI Taxonomy" id="97359"/>
    <lineage>
        <taxon>Eukaryota</taxon>
        <taxon>Fungi</taxon>
        <taxon>Dikarya</taxon>
        <taxon>Basidiomycota</taxon>
        <taxon>Agaricomycotina</taxon>
        <taxon>Agaricomycetes</taxon>
        <taxon>Agaricomycetidae</taxon>
        <taxon>Agaricales</taxon>
        <taxon>Schizophyllaceae</taxon>
        <taxon>Schizophyllum</taxon>
    </lineage>
</organism>
<dbReference type="EMBL" id="VDMD01000004">
    <property type="protein sequence ID" value="TRM66037.1"/>
    <property type="molecule type" value="Genomic_DNA"/>
</dbReference>
<gene>
    <name evidence="2" type="ORF">BD626DRAFT_566674</name>
</gene>
<protein>
    <submittedName>
        <fullName evidence="2">Uncharacterized protein</fullName>
    </submittedName>
</protein>
<sequence length="86" mass="9166">MEKLLGGDIYASLSQQDEQPPEPVSTVEWTDATKASLESGSRERRGSAAARISAMPTAAPKSVRTSLEAAQGEFWHTFITMPAASA</sequence>
<evidence type="ECO:0000256" key="1">
    <source>
        <dbReference type="SAM" id="MobiDB-lite"/>
    </source>
</evidence>
<feature type="region of interest" description="Disordered" evidence="1">
    <location>
        <begin position="1"/>
        <end position="64"/>
    </location>
</feature>
<accession>A0A550CMN6</accession>
<proteinExistence type="predicted"/>
<keyword evidence="3" id="KW-1185">Reference proteome</keyword>
<reference evidence="2 3" key="1">
    <citation type="journal article" date="2019" name="New Phytol.">
        <title>Comparative genomics reveals unique wood-decay strategies and fruiting body development in the Schizophyllaceae.</title>
        <authorList>
            <person name="Almasi E."/>
            <person name="Sahu N."/>
            <person name="Krizsan K."/>
            <person name="Balint B."/>
            <person name="Kovacs G.M."/>
            <person name="Kiss B."/>
            <person name="Cseklye J."/>
            <person name="Drula E."/>
            <person name="Henrissat B."/>
            <person name="Nagy I."/>
            <person name="Chovatia M."/>
            <person name="Adam C."/>
            <person name="LaButti K."/>
            <person name="Lipzen A."/>
            <person name="Riley R."/>
            <person name="Grigoriev I.V."/>
            <person name="Nagy L.G."/>
        </authorList>
    </citation>
    <scope>NUCLEOTIDE SEQUENCE [LARGE SCALE GENOMIC DNA]</scope>
    <source>
        <strain evidence="2 3">NL-1724</strain>
    </source>
</reference>
<comment type="caution">
    <text evidence="2">The sequence shown here is derived from an EMBL/GenBank/DDBJ whole genome shotgun (WGS) entry which is preliminary data.</text>
</comment>
<evidence type="ECO:0000313" key="3">
    <source>
        <dbReference type="Proteomes" id="UP000320762"/>
    </source>
</evidence>
<dbReference type="AlphaFoldDB" id="A0A550CMN6"/>
<dbReference type="Proteomes" id="UP000320762">
    <property type="component" value="Unassembled WGS sequence"/>
</dbReference>